<reference evidence="1" key="1">
    <citation type="submission" date="2020-09" db="EMBL/GenBank/DDBJ databases">
        <title>Genome-Enabled Discovery of Anthraquinone Biosynthesis in Senna tora.</title>
        <authorList>
            <person name="Kang S.-H."/>
            <person name="Pandey R.P."/>
            <person name="Lee C.-M."/>
            <person name="Sim J.-S."/>
            <person name="Jeong J.-T."/>
            <person name="Choi B.-S."/>
            <person name="Jung M."/>
            <person name="Ginzburg D."/>
            <person name="Zhao K."/>
            <person name="Won S.Y."/>
            <person name="Oh T.-J."/>
            <person name="Yu Y."/>
            <person name="Kim N.-H."/>
            <person name="Lee O.R."/>
            <person name="Lee T.-H."/>
            <person name="Bashyal P."/>
            <person name="Kim T.-S."/>
            <person name="Lee W.-H."/>
            <person name="Kawkins C."/>
            <person name="Kim C.-K."/>
            <person name="Kim J.S."/>
            <person name="Ahn B.O."/>
            <person name="Rhee S.Y."/>
            <person name="Sohng J.K."/>
        </authorList>
    </citation>
    <scope>NUCLEOTIDE SEQUENCE</scope>
    <source>
        <tissue evidence="1">Leaf</tissue>
    </source>
</reference>
<name>A0A834WKU7_9FABA</name>
<comment type="caution">
    <text evidence="1">The sequence shown here is derived from an EMBL/GenBank/DDBJ whole genome shotgun (WGS) entry which is preliminary data.</text>
</comment>
<dbReference type="Proteomes" id="UP000634136">
    <property type="component" value="Unassembled WGS sequence"/>
</dbReference>
<dbReference type="EMBL" id="JAAIUW010000006">
    <property type="protein sequence ID" value="KAF7827015.1"/>
    <property type="molecule type" value="Genomic_DNA"/>
</dbReference>
<evidence type="ECO:0000313" key="1">
    <source>
        <dbReference type="EMBL" id="KAF7827015.1"/>
    </source>
</evidence>
<organism evidence="1 2">
    <name type="scientific">Senna tora</name>
    <dbReference type="NCBI Taxonomy" id="362788"/>
    <lineage>
        <taxon>Eukaryota</taxon>
        <taxon>Viridiplantae</taxon>
        <taxon>Streptophyta</taxon>
        <taxon>Embryophyta</taxon>
        <taxon>Tracheophyta</taxon>
        <taxon>Spermatophyta</taxon>
        <taxon>Magnoliopsida</taxon>
        <taxon>eudicotyledons</taxon>
        <taxon>Gunneridae</taxon>
        <taxon>Pentapetalae</taxon>
        <taxon>rosids</taxon>
        <taxon>fabids</taxon>
        <taxon>Fabales</taxon>
        <taxon>Fabaceae</taxon>
        <taxon>Caesalpinioideae</taxon>
        <taxon>Cassia clade</taxon>
        <taxon>Senna</taxon>
    </lineage>
</organism>
<dbReference type="OrthoDB" id="1430700at2759"/>
<evidence type="ECO:0000313" key="2">
    <source>
        <dbReference type="Proteomes" id="UP000634136"/>
    </source>
</evidence>
<keyword evidence="2" id="KW-1185">Reference proteome</keyword>
<gene>
    <name evidence="1" type="ORF">G2W53_018179</name>
</gene>
<proteinExistence type="predicted"/>
<sequence>MPPRQEFPTGRLEGAPSVDIGWHFGEPVAGNRNNVKCKLYDKVIKG</sequence>
<accession>A0A834WKU7</accession>
<protein>
    <submittedName>
        <fullName evidence="1">Uncharacterized protein</fullName>
    </submittedName>
</protein>
<dbReference type="AlphaFoldDB" id="A0A834WKU7"/>